<dbReference type="AlphaFoldDB" id="A0A2U8HH70"/>
<evidence type="ECO:0000259" key="8">
    <source>
        <dbReference type="Pfam" id="PF01694"/>
    </source>
</evidence>
<evidence type="ECO:0000256" key="3">
    <source>
        <dbReference type="ARBA" id="ARBA00022692"/>
    </source>
</evidence>
<dbReference type="FunFam" id="1.20.1540.10:FF:000027">
    <property type="entry name" value="Rhomboid family intramembrane serine protease"/>
    <property type="match status" value="1"/>
</dbReference>
<evidence type="ECO:0000256" key="5">
    <source>
        <dbReference type="ARBA" id="ARBA00022989"/>
    </source>
</evidence>
<dbReference type="EMBL" id="CP022190">
    <property type="protein sequence ID" value="AWI85112.1"/>
    <property type="molecule type" value="Genomic_DNA"/>
</dbReference>
<dbReference type="OrthoDB" id="9813074at2"/>
<comment type="similarity">
    <text evidence="2">Belongs to the peptidase S54 family.</text>
</comment>
<dbReference type="SUPFAM" id="SSF144091">
    <property type="entry name" value="Rhomboid-like"/>
    <property type="match status" value="1"/>
</dbReference>
<feature type="transmembrane region" description="Helical" evidence="7">
    <location>
        <begin position="68"/>
        <end position="88"/>
    </location>
</feature>
<dbReference type="KEGG" id="ypac:CEW88_15235"/>
<dbReference type="GO" id="GO:0006508">
    <property type="term" value="P:proteolysis"/>
    <property type="evidence" value="ECO:0007669"/>
    <property type="project" value="UniProtKB-KW"/>
</dbReference>
<evidence type="ECO:0000256" key="4">
    <source>
        <dbReference type="ARBA" id="ARBA00022801"/>
    </source>
</evidence>
<evidence type="ECO:0000313" key="9">
    <source>
        <dbReference type="EMBL" id="AWI85112.1"/>
    </source>
</evidence>
<feature type="transmembrane region" description="Helical" evidence="7">
    <location>
        <begin position="151"/>
        <end position="179"/>
    </location>
</feature>
<feature type="transmembrane region" description="Helical" evidence="7">
    <location>
        <begin position="15"/>
        <end position="34"/>
    </location>
</feature>
<feature type="transmembrane region" description="Helical" evidence="7">
    <location>
        <begin position="124"/>
        <end position="144"/>
    </location>
</feature>
<dbReference type="InterPro" id="IPR022764">
    <property type="entry name" value="Peptidase_S54_rhomboid_dom"/>
</dbReference>
<dbReference type="RefSeq" id="WP_108968566.1">
    <property type="nucleotide sequence ID" value="NZ_CP022190.1"/>
</dbReference>
<dbReference type="GO" id="GO:0016020">
    <property type="term" value="C:membrane"/>
    <property type="evidence" value="ECO:0007669"/>
    <property type="project" value="UniProtKB-SubCell"/>
</dbReference>
<gene>
    <name evidence="9" type="ORF">CEW88_15235</name>
</gene>
<feature type="transmembrane region" description="Helical" evidence="7">
    <location>
        <begin position="191"/>
        <end position="212"/>
    </location>
</feature>
<keyword evidence="9" id="KW-0645">Protease</keyword>
<keyword evidence="5 7" id="KW-1133">Transmembrane helix</keyword>
<keyword evidence="4" id="KW-0378">Hydrolase</keyword>
<evidence type="ECO:0000256" key="2">
    <source>
        <dbReference type="ARBA" id="ARBA00009045"/>
    </source>
</evidence>
<proteinExistence type="inferred from homology"/>
<organism evidence="9 10">
    <name type="scientific">Alloyangia pacifica</name>
    <dbReference type="NCBI Taxonomy" id="311180"/>
    <lineage>
        <taxon>Bacteria</taxon>
        <taxon>Pseudomonadati</taxon>
        <taxon>Pseudomonadota</taxon>
        <taxon>Alphaproteobacteria</taxon>
        <taxon>Rhodobacterales</taxon>
        <taxon>Roseobacteraceae</taxon>
        <taxon>Alloyangia</taxon>
    </lineage>
</organism>
<dbReference type="PANTHER" id="PTHR43731">
    <property type="entry name" value="RHOMBOID PROTEASE"/>
    <property type="match status" value="1"/>
</dbReference>
<dbReference type="InterPro" id="IPR035952">
    <property type="entry name" value="Rhomboid-like_sf"/>
</dbReference>
<feature type="transmembrane region" description="Helical" evidence="7">
    <location>
        <begin position="100"/>
        <end position="118"/>
    </location>
</feature>
<evidence type="ECO:0000256" key="6">
    <source>
        <dbReference type="ARBA" id="ARBA00023136"/>
    </source>
</evidence>
<accession>A0A2U8HH70</accession>
<evidence type="ECO:0000313" key="10">
    <source>
        <dbReference type="Proteomes" id="UP000244915"/>
    </source>
</evidence>
<dbReference type="GO" id="GO:0004252">
    <property type="term" value="F:serine-type endopeptidase activity"/>
    <property type="evidence" value="ECO:0007669"/>
    <property type="project" value="InterPro"/>
</dbReference>
<evidence type="ECO:0000256" key="7">
    <source>
        <dbReference type="SAM" id="Phobius"/>
    </source>
</evidence>
<dbReference type="Gene3D" id="1.20.1540.10">
    <property type="entry name" value="Rhomboid-like"/>
    <property type="match status" value="1"/>
</dbReference>
<sequence>MFPIRDHNPSGRTPYVTYALIIANTVIFLGYWVLFTDPAALDVFFERWALFPAHISQGYGYTGILTSMFLHGGVMHLFGNMLFLFIFGDNIEDMLGHLRYLLFYLASGVAAALLQYLADPGSAVPTVGASGAIAGVMGAYLLLFPKARVDILIILIIIFKVLPIPAWLLLAVWFGLQIFSGIGSAGAEGGVAYWAHVGGFVAGLLMIAPVWLARGGPAFWNRTHGQPPHPAAKYAIGRTHIPRAGTRQNGRKGPWSGV</sequence>
<dbReference type="InterPro" id="IPR050925">
    <property type="entry name" value="Rhomboid_protease_S54"/>
</dbReference>
<name>A0A2U8HH70_9RHOB</name>
<feature type="domain" description="Peptidase S54 rhomboid" evidence="8">
    <location>
        <begin position="63"/>
        <end position="210"/>
    </location>
</feature>
<dbReference type="Proteomes" id="UP000244915">
    <property type="component" value="Chromosome 2"/>
</dbReference>
<evidence type="ECO:0000256" key="1">
    <source>
        <dbReference type="ARBA" id="ARBA00004141"/>
    </source>
</evidence>
<dbReference type="Pfam" id="PF01694">
    <property type="entry name" value="Rhomboid"/>
    <property type="match status" value="1"/>
</dbReference>
<keyword evidence="6 7" id="KW-0472">Membrane</keyword>
<protein>
    <submittedName>
        <fullName evidence="9">Rhomboid family intramembrane serine protease</fullName>
    </submittedName>
</protein>
<comment type="subcellular location">
    <subcellularLocation>
        <location evidence="1">Membrane</location>
        <topology evidence="1">Multi-pass membrane protein</topology>
    </subcellularLocation>
</comment>
<reference evidence="9 10" key="1">
    <citation type="submission" date="2017-06" db="EMBL/GenBank/DDBJ databases">
        <title>Yangia sp. YSBP01 complete genome sequence.</title>
        <authorList>
            <person name="Woo J.-H."/>
            <person name="Kim H.-S."/>
        </authorList>
    </citation>
    <scope>NUCLEOTIDE SEQUENCE [LARGE SCALE GENOMIC DNA]</scope>
    <source>
        <strain evidence="9 10">YSBP01</strain>
    </source>
</reference>
<keyword evidence="3 7" id="KW-0812">Transmembrane</keyword>
<dbReference type="PANTHER" id="PTHR43731:SF14">
    <property type="entry name" value="PRESENILIN-ASSOCIATED RHOMBOID-LIKE PROTEIN, MITOCHONDRIAL"/>
    <property type="match status" value="1"/>
</dbReference>